<evidence type="ECO:0000313" key="3">
    <source>
        <dbReference type="Proteomes" id="UP000479710"/>
    </source>
</evidence>
<name>A0A6G1DAI4_9ORYZ</name>
<keyword evidence="3" id="KW-1185">Reference proteome</keyword>
<dbReference type="EMBL" id="SPHZ02000007">
    <property type="protein sequence ID" value="KAF0909292.1"/>
    <property type="molecule type" value="Genomic_DNA"/>
</dbReference>
<comment type="caution">
    <text evidence="2">The sequence shown here is derived from an EMBL/GenBank/DDBJ whole genome shotgun (WGS) entry which is preliminary data.</text>
</comment>
<protein>
    <submittedName>
        <fullName evidence="2">Uncharacterized protein</fullName>
    </submittedName>
</protein>
<organism evidence="2 3">
    <name type="scientific">Oryza meyeriana var. granulata</name>
    <dbReference type="NCBI Taxonomy" id="110450"/>
    <lineage>
        <taxon>Eukaryota</taxon>
        <taxon>Viridiplantae</taxon>
        <taxon>Streptophyta</taxon>
        <taxon>Embryophyta</taxon>
        <taxon>Tracheophyta</taxon>
        <taxon>Spermatophyta</taxon>
        <taxon>Magnoliopsida</taxon>
        <taxon>Liliopsida</taxon>
        <taxon>Poales</taxon>
        <taxon>Poaceae</taxon>
        <taxon>BOP clade</taxon>
        <taxon>Oryzoideae</taxon>
        <taxon>Oryzeae</taxon>
        <taxon>Oryzinae</taxon>
        <taxon>Oryza</taxon>
        <taxon>Oryza meyeriana</taxon>
    </lineage>
</organism>
<gene>
    <name evidence="2" type="ORF">E2562_034285</name>
</gene>
<evidence type="ECO:0000256" key="1">
    <source>
        <dbReference type="SAM" id="MobiDB-lite"/>
    </source>
</evidence>
<dbReference type="AlphaFoldDB" id="A0A6G1DAI4"/>
<proteinExistence type="predicted"/>
<accession>A0A6G1DAI4</accession>
<dbReference type="Proteomes" id="UP000479710">
    <property type="component" value="Unassembled WGS sequence"/>
</dbReference>
<evidence type="ECO:0000313" key="2">
    <source>
        <dbReference type="EMBL" id="KAF0909292.1"/>
    </source>
</evidence>
<feature type="region of interest" description="Disordered" evidence="1">
    <location>
        <begin position="133"/>
        <end position="161"/>
    </location>
</feature>
<sequence length="161" mass="17548">MTTLVAELKGAVVNKYPMTDESPTDAVVAGLPSVAPSTDQLLKKELISCKIWRRGAYEYLFLSELDDEGSAQCFDGDEKASIERQGVGLGCTCDWELQAATWRVGFGRIPSWMLEGGEDVLLESELLQADGNLFPESKQPAKEATSTATSPECPSRRAKRS</sequence>
<reference evidence="2 3" key="1">
    <citation type="submission" date="2019-11" db="EMBL/GenBank/DDBJ databases">
        <title>Whole genome sequence of Oryza granulata.</title>
        <authorList>
            <person name="Li W."/>
        </authorList>
    </citation>
    <scope>NUCLEOTIDE SEQUENCE [LARGE SCALE GENOMIC DNA]</scope>
    <source>
        <strain evidence="3">cv. Menghai</strain>
        <tissue evidence="2">Leaf</tissue>
    </source>
</reference>